<comment type="caution">
    <text evidence="2">The sequence shown here is derived from an EMBL/GenBank/DDBJ whole genome shotgun (WGS) entry which is preliminary data.</text>
</comment>
<dbReference type="InterPro" id="IPR029476">
    <property type="entry name" value="DNase_NucA_NucB"/>
</dbReference>
<feature type="domain" description="Deoxyribonuclease NucA/NucB" evidence="1">
    <location>
        <begin position="5"/>
        <end position="58"/>
    </location>
</feature>
<dbReference type="OrthoDB" id="3259102at2759"/>
<evidence type="ECO:0000313" key="3">
    <source>
        <dbReference type="Proteomes" id="UP001152795"/>
    </source>
</evidence>
<dbReference type="Pfam" id="PF14040">
    <property type="entry name" value="DNase_NucA_NucB"/>
    <property type="match status" value="1"/>
</dbReference>
<reference evidence="2" key="1">
    <citation type="submission" date="2020-04" db="EMBL/GenBank/DDBJ databases">
        <authorList>
            <person name="Alioto T."/>
            <person name="Alioto T."/>
            <person name="Gomez Garrido J."/>
        </authorList>
    </citation>
    <scope>NUCLEOTIDE SEQUENCE</scope>
    <source>
        <strain evidence="2">A484AB</strain>
    </source>
</reference>
<organism evidence="2 3">
    <name type="scientific">Paramuricea clavata</name>
    <name type="common">Red gorgonian</name>
    <name type="synonym">Violescent sea-whip</name>
    <dbReference type="NCBI Taxonomy" id="317549"/>
    <lineage>
        <taxon>Eukaryota</taxon>
        <taxon>Metazoa</taxon>
        <taxon>Cnidaria</taxon>
        <taxon>Anthozoa</taxon>
        <taxon>Octocorallia</taxon>
        <taxon>Malacalcyonacea</taxon>
        <taxon>Plexauridae</taxon>
        <taxon>Paramuricea</taxon>
    </lineage>
</organism>
<keyword evidence="3" id="KW-1185">Reference proteome</keyword>
<accession>A0A6S7H9C4</accession>
<sequence>MPKQPGYNCDEYPFASSKEGGKGAEIMLVPAVENSQQGGLLGGFYRSQGIKDGDCYNVKV</sequence>
<dbReference type="EMBL" id="CACRXK020003952">
    <property type="protein sequence ID" value="CAB4000889.1"/>
    <property type="molecule type" value="Genomic_DNA"/>
</dbReference>
<evidence type="ECO:0000313" key="2">
    <source>
        <dbReference type="EMBL" id="CAB4000889.1"/>
    </source>
</evidence>
<dbReference type="Proteomes" id="UP001152795">
    <property type="component" value="Unassembled WGS sequence"/>
</dbReference>
<gene>
    <name evidence="2" type="ORF">PACLA_8A054726</name>
</gene>
<dbReference type="AlphaFoldDB" id="A0A6S7H9C4"/>
<protein>
    <recommendedName>
        <fullName evidence="1">Deoxyribonuclease NucA/NucB domain-containing protein</fullName>
    </recommendedName>
</protein>
<proteinExistence type="predicted"/>
<evidence type="ECO:0000259" key="1">
    <source>
        <dbReference type="Pfam" id="PF14040"/>
    </source>
</evidence>
<name>A0A6S7H9C4_PARCT</name>